<dbReference type="Pfam" id="PF02844">
    <property type="entry name" value="GARS_N"/>
    <property type="match status" value="1"/>
</dbReference>
<comment type="pathway">
    <text evidence="3 12">Purine metabolism; IMP biosynthesis via de novo pathway; N(1)-(5-phospho-D-ribosyl)glycinamide from 5-phospho-alpha-D-ribose 1-diphosphate: step 2/2.</text>
</comment>
<evidence type="ECO:0000259" key="14">
    <source>
        <dbReference type="PROSITE" id="PS50975"/>
    </source>
</evidence>
<evidence type="ECO:0000256" key="13">
    <source>
        <dbReference type="PROSITE-ProRule" id="PRU00409"/>
    </source>
</evidence>
<comment type="catalytic activity">
    <reaction evidence="12">
        <text>5-phospho-beta-D-ribosylamine + glycine + ATP = N(1)-(5-phospho-beta-D-ribosyl)glycinamide + ADP + phosphate + H(+)</text>
        <dbReference type="Rhea" id="RHEA:17453"/>
        <dbReference type="ChEBI" id="CHEBI:15378"/>
        <dbReference type="ChEBI" id="CHEBI:30616"/>
        <dbReference type="ChEBI" id="CHEBI:43474"/>
        <dbReference type="ChEBI" id="CHEBI:57305"/>
        <dbReference type="ChEBI" id="CHEBI:58681"/>
        <dbReference type="ChEBI" id="CHEBI:143788"/>
        <dbReference type="ChEBI" id="CHEBI:456216"/>
        <dbReference type="EC" id="6.3.4.13"/>
    </reaction>
</comment>
<evidence type="ECO:0000256" key="4">
    <source>
        <dbReference type="ARBA" id="ARBA00013255"/>
    </source>
</evidence>
<dbReference type="Pfam" id="PF02843">
    <property type="entry name" value="GARS_C"/>
    <property type="match status" value="1"/>
</dbReference>
<gene>
    <name evidence="12 15" type="primary">purD</name>
    <name evidence="15" type="ORF">GCM10020367_31360</name>
</gene>
<keyword evidence="8 13" id="KW-0067">ATP-binding</keyword>
<dbReference type="SMART" id="SM01209">
    <property type="entry name" value="GARS_A"/>
    <property type="match status" value="1"/>
</dbReference>
<reference evidence="16" key="1">
    <citation type="journal article" date="2019" name="Int. J. Syst. Evol. Microbiol.">
        <title>The Global Catalogue of Microorganisms (GCM) 10K type strain sequencing project: providing services to taxonomists for standard genome sequencing and annotation.</title>
        <authorList>
            <consortium name="The Broad Institute Genomics Platform"/>
            <consortium name="The Broad Institute Genome Sequencing Center for Infectious Disease"/>
            <person name="Wu L."/>
            <person name="Ma J."/>
        </authorList>
    </citation>
    <scope>NUCLEOTIDE SEQUENCE [LARGE SCALE GENOMIC DNA]</scope>
    <source>
        <strain evidence="16">JCM 9651</strain>
    </source>
</reference>
<dbReference type="Gene3D" id="3.30.470.20">
    <property type="entry name" value="ATP-grasp fold, B domain"/>
    <property type="match status" value="1"/>
</dbReference>
<keyword evidence="6 13" id="KW-0547">Nucleotide-binding</keyword>
<comment type="cofactor">
    <cofactor evidence="2">
        <name>Mg(2+)</name>
        <dbReference type="ChEBI" id="CHEBI:18420"/>
    </cofactor>
</comment>
<dbReference type="SUPFAM" id="SSF51246">
    <property type="entry name" value="Rudiment single hybrid motif"/>
    <property type="match status" value="1"/>
</dbReference>
<accession>A0ABP6SC28</accession>
<dbReference type="PANTHER" id="PTHR43472:SF1">
    <property type="entry name" value="PHOSPHORIBOSYLAMINE--GLYCINE LIGASE, CHLOROPLASTIC"/>
    <property type="match status" value="1"/>
</dbReference>
<dbReference type="HAMAP" id="MF_00138">
    <property type="entry name" value="GARS"/>
    <property type="match status" value="1"/>
</dbReference>
<keyword evidence="16" id="KW-1185">Reference proteome</keyword>
<dbReference type="InterPro" id="IPR020561">
    <property type="entry name" value="PRibGlycinamid_synth_ATP-grasp"/>
</dbReference>
<dbReference type="PROSITE" id="PS50975">
    <property type="entry name" value="ATP_GRASP"/>
    <property type="match status" value="1"/>
</dbReference>
<name>A0ABP6SC28_9ACTN</name>
<dbReference type="GO" id="GO:0016874">
    <property type="term" value="F:ligase activity"/>
    <property type="evidence" value="ECO:0007669"/>
    <property type="project" value="UniProtKB-KW"/>
</dbReference>
<dbReference type="InterPro" id="IPR013815">
    <property type="entry name" value="ATP_grasp_subdomain_1"/>
</dbReference>
<dbReference type="InterPro" id="IPR011054">
    <property type="entry name" value="Rudment_hybrid_motif"/>
</dbReference>
<evidence type="ECO:0000256" key="1">
    <source>
        <dbReference type="ARBA" id="ARBA00001936"/>
    </source>
</evidence>
<dbReference type="Gene3D" id="3.90.600.10">
    <property type="entry name" value="Phosphoribosylglycinamide synthetase, C-terminal domain"/>
    <property type="match status" value="1"/>
</dbReference>
<organism evidence="15 16">
    <name type="scientific">Streptomyces sannanensis</name>
    <dbReference type="NCBI Taxonomy" id="285536"/>
    <lineage>
        <taxon>Bacteria</taxon>
        <taxon>Bacillati</taxon>
        <taxon>Actinomycetota</taxon>
        <taxon>Actinomycetes</taxon>
        <taxon>Kitasatosporales</taxon>
        <taxon>Streptomycetaceae</taxon>
        <taxon>Streptomyces</taxon>
    </lineage>
</organism>
<evidence type="ECO:0000256" key="8">
    <source>
        <dbReference type="ARBA" id="ARBA00022840"/>
    </source>
</evidence>
<dbReference type="SMART" id="SM01210">
    <property type="entry name" value="GARS_C"/>
    <property type="match status" value="1"/>
</dbReference>
<feature type="domain" description="ATP-grasp" evidence="14">
    <location>
        <begin position="107"/>
        <end position="303"/>
    </location>
</feature>
<dbReference type="PROSITE" id="PS00184">
    <property type="entry name" value="GARS"/>
    <property type="match status" value="1"/>
</dbReference>
<dbReference type="Gene3D" id="3.40.50.20">
    <property type="match status" value="1"/>
</dbReference>
<dbReference type="EC" id="6.3.4.13" evidence="4 12"/>
<evidence type="ECO:0000256" key="5">
    <source>
        <dbReference type="ARBA" id="ARBA00022598"/>
    </source>
</evidence>
<evidence type="ECO:0000313" key="15">
    <source>
        <dbReference type="EMBL" id="GAA3373030.1"/>
    </source>
</evidence>
<evidence type="ECO:0000256" key="3">
    <source>
        <dbReference type="ARBA" id="ARBA00005174"/>
    </source>
</evidence>
<comment type="caution">
    <text evidence="15">The sequence shown here is derived from an EMBL/GenBank/DDBJ whole genome shotgun (WGS) entry which is preliminary data.</text>
</comment>
<sequence>MKVLVIGGGAREHALCRSLSLDPDVTALHCAPGNAGIAEVAELHPVDALDGAAVARLATELGVGLVVVGPEAPLVAGVADAVRAAGIPCFGPSREAAQLEGSKAFAKDVMAAANVPTARSYVCTTPEEIDEALDAFGAPYVVKDDGLAAGKGVVVTSDLDAAREHALACERVVIEEYLDGPEVSLFAITDGRTVLPLQPAQDFKRALDNDEGPNTGGMGAYSPLPWADPKLVDEVMETVLQPTVDELRRRGTPFSGLLYAGLAITSRGVRVIEFNARFGDPETQVVLARLKTPLASVLLNAAEGTLDVLPPLNWRVDAAVTVVVASHNYPGTPRTGDPIEGLDEVAAQDAPEAYVLHAGTKQDRDAIVSAGGRVLSVTATGKDLAEARERAYRAVGRIRLEGSQHRTDIAAKAAQGS</sequence>
<dbReference type="NCBIfam" id="TIGR00877">
    <property type="entry name" value="purD"/>
    <property type="match status" value="1"/>
</dbReference>
<keyword evidence="5 12" id="KW-0436">Ligase</keyword>
<evidence type="ECO:0000256" key="2">
    <source>
        <dbReference type="ARBA" id="ARBA00001946"/>
    </source>
</evidence>
<dbReference type="Pfam" id="PF01071">
    <property type="entry name" value="GARS_A"/>
    <property type="match status" value="1"/>
</dbReference>
<comment type="cofactor">
    <cofactor evidence="1">
        <name>Mn(2+)</name>
        <dbReference type="ChEBI" id="CHEBI:29035"/>
    </cofactor>
</comment>
<dbReference type="SUPFAM" id="SSF56059">
    <property type="entry name" value="Glutathione synthetase ATP-binding domain-like"/>
    <property type="match status" value="1"/>
</dbReference>
<evidence type="ECO:0000256" key="10">
    <source>
        <dbReference type="ARBA" id="ARBA00042242"/>
    </source>
</evidence>
<dbReference type="Proteomes" id="UP001499990">
    <property type="component" value="Unassembled WGS sequence"/>
</dbReference>
<dbReference type="InterPro" id="IPR037123">
    <property type="entry name" value="PRibGlycinamide_synth_C_sf"/>
</dbReference>
<proteinExistence type="inferred from homology"/>
<evidence type="ECO:0000256" key="6">
    <source>
        <dbReference type="ARBA" id="ARBA00022741"/>
    </source>
</evidence>
<dbReference type="InterPro" id="IPR020562">
    <property type="entry name" value="PRibGlycinamide_synth_N"/>
</dbReference>
<dbReference type="SUPFAM" id="SSF52440">
    <property type="entry name" value="PreATP-grasp domain"/>
    <property type="match status" value="1"/>
</dbReference>
<dbReference type="PANTHER" id="PTHR43472">
    <property type="entry name" value="PHOSPHORIBOSYLAMINE--GLYCINE LIGASE"/>
    <property type="match status" value="1"/>
</dbReference>
<dbReference type="InterPro" id="IPR011761">
    <property type="entry name" value="ATP-grasp"/>
</dbReference>
<evidence type="ECO:0000256" key="7">
    <source>
        <dbReference type="ARBA" id="ARBA00022755"/>
    </source>
</evidence>
<evidence type="ECO:0000256" key="11">
    <source>
        <dbReference type="ARBA" id="ARBA00042864"/>
    </source>
</evidence>
<evidence type="ECO:0000313" key="16">
    <source>
        <dbReference type="Proteomes" id="UP001499990"/>
    </source>
</evidence>
<dbReference type="Gene3D" id="3.30.1490.20">
    <property type="entry name" value="ATP-grasp fold, A domain"/>
    <property type="match status" value="1"/>
</dbReference>
<dbReference type="RefSeq" id="WP_345037858.1">
    <property type="nucleotide sequence ID" value="NZ_BAAAYL010000001.1"/>
</dbReference>
<protein>
    <recommendedName>
        <fullName evidence="4 12">Phosphoribosylamine--glycine ligase</fullName>
        <ecNumber evidence="4 12">6.3.4.13</ecNumber>
    </recommendedName>
    <alternativeName>
        <fullName evidence="12">GARS</fullName>
    </alternativeName>
    <alternativeName>
        <fullName evidence="10 12">Glycinamide ribonucleotide synthetase</fullName>
    </alternativeName>
    <alternativeName>
        <fullName evidence="11 12">Phosphoribosylglycinamide synthetase</fullName>
    </alternativeName>
</protein>
<comment type="similarity">
    <text evidence="9 12">Belongs to the GARS family.</text>
</comment>
<dbReference type="InterPro" id="IPR016185">
    <property type="entry name" value="PreATP-grasp_dom_sf"/>
</dbReference>
<dbReference type="InterPro" id="IPR020560">
    <property type="entry name" value="PRibGlycinamide_synth_C-dom"/>
</dbReference>
<evidence type="ECO:0000256" key="9">
    <source>
        <dbReference type="ARBA" id="ARBA00038345"/>
    </source>
</evidence>
<dbReference type="InterPro" id="IPR000115">
    <property type="entry name" value="PRibGlycinamide_synth"/>
</dbReference>
<dbReference type="EMBL" id="BAAAYL010000001">
    <property type="protein sequence ID" value="GAA3373030.1"/>
    <property type="molecule type" value="Genomic_DNA"/>
</dbReference>
<dbReference type="InterPro" id="IPR020559">
    <property type="entry name" value="PRibGlycinamide_synth_CS"/>
</dbReference>
<keyword evidence="7 12" id="KW-0658">Purine biosynthesis</keyword>
<evidence type="ECO:0000256" key="12">
    <source>
        <dbReference type="HAMAP-Rule" id="MF_00138"/>
    </source>
</evidence>